<protein>
    <submittedName>
        <fullName evidence="11">Diacylglycerol kinase family enzyme</fullName>
    </submittedName>
</protein>
<comment type="caution">
    <text evidence="11">The sequence shown here is derived from an EMBL/GenBank/DDBJ whole genome shotgun (WGS) entry which is preliminary data.</text>
</comment>
<dbReference type="InterPro" id="IPR016064">
    <property type="entry name" value="NAD/diacylglycerol_kinase_sf"/>
</dbReference>
<proteinExistence type="inferred from homology"/>
<evidence type="ECO:0000256" key="6">
    <source>
        <dbReference type="ARBA" id="ARBA00022840"/>
    </source>
</evidence>
<dbReference type="OrthoDB" id="3171056at2"/>
<dbReference type="GO" id="GO:0005524">
    <property type="term" value="F:ATP binding"/>
    <property type="evidence" value="ECO:0007669"/>
    <property type="project" value="UniProtKB-KW"/>
</dbReference>
<keyword evidence="7" id="KW-0594">Phospholipid biosynthesis</keyword>
<feature type="compositionally biased region" description="Basic and acidic residues" evidence="9">
    <location>
        <begin position="15"/>
        <end position="24"/>
    </location>
</feature>
<keyword evidence="3" id="KW-0808">Transferase</keyword>
<accession>A0A543EUF5</accession>
<dbReference type="InterPro" id="IPR001206">
    <property type="entry name" value="Diacylglycerol_kinase_cat_dom"/>
</dbReference>
<dbReference type="SMART" id="SM00046">
    <property type="entry name" value="DAGKc"/>
    <property type="match status" value="1"/>
</dbReference>
<evidence type="ECO:0000256" key="9">
    <source>
        <dbReference type="SAM" id="MobiDB-lite"/>
    </source>
</evidence>
<keyword evidence="4" id="KW-0547">Nucleotide-binding</keyword>
<keyword evidence="7" id="KW-0443">Lipid metabolism</keyword>
<evidence type="ECO:0000313" key="11">
    <source>
        <dbReference type="EMBL" id="TQM25206.1"/>
    </source>
</evidence>
<feature type="region of interest" description="Disordered" evidence="9">
    <location>
        <begin position="1"/>
        <end position="110"/>
    </location>
</feature>
<dbReference type="SUPFAM" id="SSF111331">
    <property type="entry name" value="NAD kinase/diacylglycerol kinase-like"/>
    <property type="match status" value="1"/>
</dbReference>
<dbReference type="GO" id="GO:0008654">
    <property type="term" value="P:phospholipid biosynthetic process"/>
    <property type="evidence" value="ECO:0007669"/>
    <property type="project" value="UniProtKB-KW"/>
</dbReference>
<dbReference type="PANTHER" id="PTHR12358:SF54">
    <property type="entry name" value="SPHINGOSINE KINASE RELATED PROTEIN"/>
    <property type="match status" value="1"/>
</dbReference>
<feature type="compositionally biased region" description="Low complexity" evidence="9">
    <location>
        <begin position="31"/>
        <end position="69"/>
    </location>
</feature>
<keyword evidence="6" id="KW-0067">ATP-binding</keyword>
<evidence type="ECO:0000256" key="1">
    <source>
        <dbReference type="ARBA" id="ARBA00001946"/>
    </source>
</evidence>
<evidence type="ECO:0000256" key="3">
    <source>
        <dbReference type="ARBA" id="ARBA00022679"/>
    </source>
</evidence>
<organism evidence="11 12">
    <name type="scientific">Microbacterium kyungheense</name>
    <dbReference type="NCBI Taxonomy" id="1263636"/>
    <lineage>
        <taxon>Bacteria</taxon>
        <taxon>Bacillati</taxon>
        <taxon>Actinomycetota</taxon>
        <taxon>Actinomycetes</taxon>
        <taxon>Micrococcales</taxon>
        <taxon>Microbacteriaceae</taxon>
        <taxon>Microbacterium</taxon>
    </lineage>
</organism>
<feature type="compositionally biased region" description="Acidic residues" evidence="9">
    <location>
        <begin position="76"/>
        <end position="85"/>
    </location>
</feature>
<dbReference type="EMBL" id="VFPE01000003">
    <property type="protein sequence ID" value="TQM25206.1"/>
    <property type="molecule type" value="Genomic_DNA"/>
</dbReference>
<evidence type="ECO:0000313" key="12">
    <source>
        <dbReference type="Proteomes" id="UP000320235"/>
    </source>
</evidence>
<dbReference type="GO" id="GO:0016301">
    <property type="term" value="F:kinase activity"/>
    <property type="evidence" value="ECO:0007669"/>
    <property type="project" value="UniProtKB-KW"/>
</dbReference>
<keyword evidence="8" id="KW-1208">Phospholipid metabolism</keyword>
<dbReference type="PROSITE" id="PS50146">
    <property type="entry name" value="DAGK"/>
    <property type="match status" value="1"/>
</dbReference>
<evidence type="ECO:0000256" key="7">
    <source>
        <dbReference type="ARBA" id="ARBA00023209"/>
    </source>
</evidence>
<reference evidence="11 12" key="1">
    <citation type="submission" date="2019-06" db="EMBL/GenBank/DDBJ databases">
        <title>Sequencing the genomes of 1000 actinobacteria strains.</title>
        <authorList>
            <person name="Klenk H.-P."/>
        </authorList>
    </citation>
    <scope>NUCLEOTIDE SEQUENCE [LARGE SCALE GENOMIC DNA]</scope>
    <source>
        <strain evidence="11 12">DSM 105492</strain>
    </source>
</reference>
<keyword evidence="12" id="KW-1185">Reference proteome</keyword>
<name>A0A543EUF5_9MICO</name>
<dbReference type="InterPro" id="IPR050187">
    <property type="entry name" value="Lipid_Phosphate_FormReg"/>
</dbReference>
<comment type="cofactor">
    <cofactor evidence="1">
        <name>Mg(2+)</name>
        <dbReference type="ChEBI" id="CHEBI:18420"/>
    </cofactor>
</comment>
<sequence length="433" mass="45539">MAASGSGEDTPPEDLAPHPADKVYADGPSTAELDLAAVEAHAADAESPAPDDGAAEDAQPGAQQAAAPDDVIREPEDVEPDTADDETGHARRVGPEGETRPMADAGRPSPKAALVYNPIKADGDALRETVSRLSAEAGWSEPLFYETTVDDLGDDVARQALSEKVDAVLVAGGDGTVRAVSEAMTGSGVPLAIVPSGTGNLLARNLKLPLTDPTAMVAAVFDGDTLDMDVGWCRLTRPDGELAEHAFVVMGGIGLDAAMIANTRPELKKAVGWVAYVDGAARALPRAKSFRVMYQLVGRRLHSTKVQSVLFANCGSLPAGLELIPEASVADGDLDIVVFQPKGLFGWLFVWRRVAWDNSFLRRFRAGREVLSLRTKDNSVVYSRGAGIELAAQEARPVQLDGDEFGEATAVRVHVAAGGLKVVLPRGHDTDGL</sequence>
<dbReference type="RefSeq" id="WP_141895026.1">
    <property type="nucleotide sequence ID" value="NZ_BAABLH010000002.1"/>
</dbReference>
<evidence type="ECO:0000256" key="8">
    <source>
        <dbReference type="ARBA" id="ARBA00023264"/>
    </source>
</evidence>
<dbReference type="Pfam" id="PF19279">
    <property type="entry name" value="YegS_C"/>
    <property type="match status" value="1"/>
</dbReference>
<feature type="domain" description="DAGKc" evidence="10">
    <location>
        <begin position="107"/>
        <end position="238"/>
    </location>
</feature>
<dbReference type="Proteomes" id="UP000320235">
    <property type="component" value="Unassembled WGS sequence"/>
</dbReference>
<dbReference type="Gene3D" id="3.40.50.10330">
    <property type="entry name" value="Probable inorganic polyphosphate/atp-NAD kinase, domain 1"/>
    <property type="match status" value="1"/>
</dbReference>
<comment type="similarity">
    <text evidence="2">Belongs to the diacylglycerol/lipid kinase family.</text>
</comment>
<evidence type="ECO:0000256" key="5">
    <source>
        <dbReference type="ARBA" id="ARBA00022777"/>
    </source>
</evidence>
<gene>
    <name evidence="11" type="ORF">FB391_2670</name>
</gene>
<dbReference type="AlphaFoldDB" id="A0A543EUF5"/>
<evidence type="ECO:0000259" key="10">
    <source>
        <dbReference type="PROSITE" id="PS50146"/>
    </source>
</evidence>
<keyword evidence="5 11" id="KW-0418">Kinase</keyword>
<keyword evidence="7" id="KW-0444">Lipid biosynthesis</keyword>
<dbReference type="Pfam" id="PF00781">
    <property type="entry name" value="DAGK_cat"/>
    <property type="match status" value="1"/>
</dbReference>
<dbReference type="Gene3D" id="2.60.200.40">
    <property type="match status" value="1"/>
</dbReference>
<evidence type="ECO:0000256" key="4">
    <source>
        <dbReference type="ARBA" id="ARBA00022741"/>
    </source>
</evidence>
<feature type="compositionally biased region" description="Basic and acidic residues" evidence="9">
    <location>
        <begin position="86"/>
        <end position="101"/>
    </location>
</feature>
<dbReference type="PANTHER" id="PTHR12358">
    <property type="entry name" value="SPHINGOSINE KINASE"/>
    <property type="match status" value="1"/>
</dbReference>
<dbReference type="InterPro" id="IPR017438">
    <property type="entry name" value="ATP-NAD_kinase_N"/>
</dbReference>
<evidence type="ECO:0000256" key="2">
    <source>
        <dbReference type="ARBA" id="ARBA00005983"/>
    </source>
</evidence>
<dbReference type="InterPro" id="IPR045540">
    <property type="entry name" value="YegS/DAGK_C"/>
</dbReference>